<evidence type="ECO:0000313" key="10">
    <source>
        <dbReference type="Ensembl" id="ENSLLEP00000018422.1"/>
    </source>
</evidence>
<dbReference type="GeneTree" id="ENSGT00940000165186"/>
<dbReference type="Pfam" id="PF00822">
    <property type="entry name" value="PMP22_Claudin"/>
    <property type="match status" value="1"/>
</dbReference>
<reference evidence="10" key="1">
    <citation type="submission" date="2025-08" db="UniProtKB">
        <authorList>
            <consortium name="Ensembl"/>
        </authorList>
    </citation>
    <scope>IDENTIFICATION</scope>
</reference>
<feature type="transmembrane region" description="Helical" evidence="8">
    <location>
        <begin position="167"/>
        <end position="187"/>
    </location>
</feature>
<dbReference type="GO" id="GO:0005198">
    <property type="term" value="F:structural molecule activity"/>
    <property type="evidence" value="ECO:0007669"/>
    <property type="project" value="InterPro"/>
</dbReference>
<dbReference type="Ensembl" id="ENSLLET00000019147.1">
    <property type="protein sequence ID" value="ENSLLEP00000018422.1"/>
    <property type="gene ID" value="ENSLLEG00000011720.1"/>
</dbReference>
<organism evidence="10 11">
    <name type="scientific">Leptobrachium leishanense</name>
    <name type="common">Leishan spiny toad</name>
    <dbReference type="NCBI Taxonomy" id="445787"/>
    <lineage>
        <taxon>Eukaryota</taxon>
        <taxon>Metazoa</taxon>
        <taxon>Chordata</taxon>
        <taxon>Craniata</taxon>
        <taxon>Vertebrata</taxon>
        <taxon>Euteleostomi</taxon>
        <taxon>Amphibia</taxon>
        <taxon>Batrachia</taxon>
        <taxon>Anura</taxon>
        <taxon>Pelobatoidea</taxon>
        <taxon>Megophryidae</taxon>
        <taxon>Leptobrachium</taxon>
    </lineage>
</organism>
<evidence type="ECO:0000256" key="2">
    <source>
        <dbReference type="ARBA" id="ARBA00022427"/>
    </source>
</evidence>
<feature type="transmembrane region" description="Helical" evidence="8">
    <location>
        <begin position="80"/>
        <end position="102"/>
    </location>
</feature>
<proteinExistence type="inferred from homology"/>
<evidence type="ECO:0000256" key="3">
    <source>
        <dbReference type="ARBA" id="ARBA00022475"/>
    </source>
</evidence>
<name>A0A8C5MSS4_9ANUR</name>
<keyword evidence="3 8" id="KW-1003">Cell membrane</keyword>
<keyword evidence="4 8" id="KW-0812">Transmembrane</keyword>
<keyword evidence="6 8" id="KW-1133">Transmembrane helix</keyword>
<sequence length="217" mass="23761">MGNTSVEIFSFVLVILSIVNFILCSATDCWRQDAKDPYSSVGLSARCRGLWSECIYDNMANIWTCDIPISYLNQHPVSLVATRALVIIKGVSSIAATSLLILGMKCTTIIKKEGHHKEQFSKAAMILLLVGGISGAAAVFWFAIDTALKYSAEVSLAVPGITYELGYSYWLAVVASMCAFTSALLLIGVNCKINVRAEEKISNAYQRRHQDNAMTYL</sequence>
<evidence type="ECO:0000256" key="6">
    <source>
        <dbReference type="ARBA" id="ARBA00022989"/>
    </source>
</evidence>
<evidence type="ECO:0000313" key="11">
    <source>
        <dbReference type="Proteomes" id="UP000694569"/>
    </source>
</evidence>
<dbReference type="GO" id="GO:0005923">
    <property type="term" value="C:bicellular tight junction"/>
    <property type="evidence" value="ECO:0007669"/>
    <property type="project" value="UniProtKB-SubCell"/>
</dbReference>
<comment type="caution">
    <text evidence="8">Lacks conserved residue(s) required for the propagation of feature annotation.</text>
</comment>
<evidence type="ECO:0000256" key="7">
    <source>
        <dbReference type="ARBA" id="ARBA00023136"/>
    </source>
</evidence>
<reference evidence="10" key="2">
    <citation type="submission" date="2025-09" db="UniProtKB">
        <authorList>
            <consortium name="Ensembl"/>
        </authorList>
    </citation>
    <scope>IDENTIFICATION</scope>
</reference>
<evidence type="ECO:0000256" key="1">
    <source>
        <dbReference type="ARBA" id="ARBA00008295"/>
    </source>
</evidence>
<evidence type="ECO:0000256" key="4">
    <source>
        <dbReference type="ARBA" id="ARBA00022692"/>
    </source>
</evidence>
<dbReference type="Gene3D" id="1.20.140.150">
    <property type="match status" value="1"/>
</dbReference>
<keyword evidence="7 8" id="KW-0472">Membrane</keyword>
<dbReference type="InterPro" id="IPR006187">
    <property type="entry name" value="Claudin"/>
</dbReference>
<feature type="signal peptide" evidence="9">
    <location>
        <begin position="1"/>
        <end position="26"/>
    </location>
</feature>
<dbReference type="GO" id="GO:0005886">
    <property type="term" value="C:plasma membrane"/>
    <property type="evidence" value="ECO:0007669"/>
    <property type="project" value="UniProtKB-SubCell"/>
</dbReference>
<comment type="subcellular location">
    <subcellularLocation>
        <location evidence="8">Cell junction</location>
        <location evidence="8">Tight junction</location>
    </subcellularLocation>
    <subcellularLocation>
        <location evidence="8">Cell membrane</location>
        <topology evidence="8">Multi-pass membrane protein</topology>
    </subcellularLocation>
</comment>
<dbReference type="AlphaFoldDB" id="A0A8C5MSS4"/>
<evidence type="ECO:0000256" key="8">
    <source>
        <dbReference type="RuleBase" id="RU060637"/>
    </source>
</evidence>
<protein>
    <recommendedName>
        <fullName evidence="8">Claudin</fullName>
    </recommendedName>
</protein>
<comment type="function">
    <text evidence="8">Claudins function as major constituents of the tight junction complexes that regulate the permeability of epithelia.</text>
</comment>
<keyword evidence="9" id="KW-0732">Signal</keyword>
<keyword evidence="11" id="KW-1185">Reference proteome</keyword>
<comment type="similarity">
    <text evidence="1 8">Belongs to the claudin family.</text>
</comment>
<feature type="transmembrane region" description="Helical" evidence="8">
    <location>
        <begin position="123"/>
        <end position="144"/>
    </location>
</feature>
<feature type="chain" id="PRO_5034797758" description="Claudin" evidence="9">
    <location>
        <begin position="27"/>
        <end position="217"/>
    </location>
</feature>
<dbReference type="InterPro" id="IPR004031">
    <property type="entry name" value="PMP22/EMP/MP20/Claudin"/>
</dbReference>
<dbReference type="PRINTS" id="PR01077">
    <property type="entry name" value="CLAUDIN"/>
</dbReference>
<keyword evidence="2 8" id="KW-0796">Tight junction</keyword>
<dbReference type="Proteomes" id="UP000694569">
    <property type="component" value="Unplaced"/>
</dbReference>
<keyword evidence="5 8" id="KW-0965">Cell junction</keyword>
<dbReference type="PANTHER" id="PTHR12002">
    <property type="entry name" value="CLAUDIN"/>
    <property type="match status" value="1"/>
</dbReference>
<evidence type="ECO:0000256" key="5">
    <source>
        <dbReference type="ARBA" id="ARBA00022949"/>
    </source>
</evidence>
<dbReference type="OrthoDB" id="8498983at2759"/>
<accession>A0A8C5MSS4</accession>
<dbReference type="PROSITE" id="PS01346">
    <property type="entry name" value="CLAUDIN"/>
    <property type="match status" value="1"/>
</dbReference>
<dbReference type="InterPro" id="IPR017974">
    <property type="entry name" value="Claudin_CS"/>
</dbReference>
<evidence type="ECO:0000256" key="9">
    <source>
        <dbReference type="SAM" id="SignalP"/>
    </source>
</evidence>